<dbReference type="InterPro" id="IPR012334">
    <property type="entry name" value="Pectin_lyas_fold"/>
</dbReference>
<dbReference type="RefSeq" id="WP_201647985.1">
    <property type="nucleotide sequence ID" value="NZ_CAJHCS010000001.1"/>
</dbReference>
<gene>
    <name evidence="2" type="ORF">V4C55_33795</name>
</gene>
<proteinExistence type="predicted"/>
<evidence type="ECO:0000313" key="3">
    <source>
        <dbReference type="Proteomes" id="UP001494588"/>
    </source>
</evidence>
<keyword evidence="3" id="KW-1185">Reference proteome</keyword>
<dbReference type="InterPro" id="IPR011050">
    <property type="entry name" value="Pectin_lyase_fold/virulence"/>
</dbReference>
<evidence type="ECO:0000259" key="1">
    <source>
        <dbReference type="SMART" id="SM00912"/>
    </source>
</evidence>
<accession>A0ABU9QMN0</accession>
<organism evidence="2 3">
    <name type="scientific">Paraburkholderia sabiae</name>
    <dbReference type="NCBI Taxonomy" id="273251"/>
    <lineage>
        <taxon>Bacteria</taxon>
        <taxon>Pseudomonadati</taxon>
        <taxon>Pseudomonadota</taxon>
        <taxon>Betaproteobacteria</taxon>
        <taxon>Burkholderiales</taxon>
        <taxon>Burkholderiaceae</taxon>
        <taxon>Paraburkholderia</taxon>
    </lineage>
</organism>
<dbReference type="NCBIfam" id="TIGR01731">
    <property type="entry name" value="fil_hemag_20aa"/>
    <property type="match status" value="8"/>
</dbReference>
<feature type="domain" description="Filamentous haemagglutinin FhaB/tRNA nuclease CdiA-like TPS" evidence="1">
    <location>
        <begin position="61"/>
        <end position="185"/>
    </location>
</feature>
<dbReference type="Pfam" id="PF05860">
    <property type="entry name" value="TPS"/>
    <property type="match status" value="1"/>
</dbReference>
<dbReference type="SUPFAM" id="SSF51126">
    <property type="entry name" value="Pectin lyase-like"/>
    <property type="match status" value="1"/>
</dbReference>
<comment type="caution">
    <text evidence="2">The sequence shown here is derived from an EMBL/GenBank/DDBJ whole genome shotgun (WGS) entry which is preliminary data.</text>
</comment>
<dbReference type="Gene3D" id="2.160.20.10">
    <property type="entry name" value="Single-stranded right-handed beta-helix, Pectin lyase-like"/>
    <property type="match status" value="1"/>
</dbReference>
<sequence length="2679" mass="259684">MVGVHAGPRCYSLWMRASAAIMVVVMYFAPAVFLADATAHAAPIVDPRAPIPFQPTVTQSSAGVPVINIAAPNAQGLSVSQFQTLSAGPEGLIFNNSLISGTSLNGGQIGANPNLGGRTASTILAQVTSTGSQYASVIAGPLEIFGNTAALIIANPNGISIPGGTALTNISNLTLTTGTPQFVTGVGGSSTDFAHAGALAYSVNSGNISINGPPGSDGTPGVGIAGTVGNLDLIAQTVNLNAPLNASQRVNIITGNQLVSPISSDATGTGYTLSSNGSANTASSAGLPAGSYAIDASRFGSVTAGQVYIVGTAAGLGVNMQGSLMATTGNVVVNANGDVSVAGTFANQNVGLTSTGNTSISGTGLANQNYTVNAGGDISSTGAVSAGQDAVMTSGGNLNAASVASNGNSTLTAANSMTLGSVTGQTLVLHAMAGDLTVNSALGAPGTITAVAGRDLTVNGAGQGGSTVTMTATRNAAINGAVSGVGDTTIVAQSGTASVAGDVRTNGALTVSSSQGTTLGGSAQAQGSVSIAAQSGAITGQGSIASSQDAVTLQAGTDIGLTGSIGAGKTVAVTAGGSASLGGAVTAPGVVSIAAIGATTIGGSVTSGDALTVTSGGNLTVNGSAASVGNMSLASSGGSLSTTGTTTTTGTLTVAGVQGVSLGGNVTSQGDVSIGSSAGNVTLGGSLSTAGSVTVNAGQDATVAGSVQSSRNVAIAAARDASLNGDLSVNGTGDATIQAGRDINGNGALSVANDTTLTATRNVSMSGAIATGNRLAATAGNNLSVGATTAVGTETLAATGGSATLGGDALSGGALTVTAGKGISAQGSVKSLGDLNLNANGGDLVAASSVSTAGNATLNASGTLALNGQTTVSNDATLAATNITTQGVSVGGNLKATATQGLDTSAGQLNAAYSSAAPALTVAGNATLLGANVTTANAVVGGEYAATGTTSLTTGGTAAYQGDATLTGSKVMNVGQQMAKGNLSVSGANVTNQGSLSSLAATSVSAANLNNSGTIYGPTNVLAIAGNTTNSGGLLGTDTLTLSTTSLNNSGGLIFSGDVNNPTTATGSTSVKVTGGNGSFNNTAGQILAQNVATLALPYQALDPSALTYGTVNGGYGLNLSAQSISNSGTWVLPGTTVSVSATQGIYNHGSINQGAGTLALNGAVSNAGTINAYGLTVNGSLVNQAGATVQASGVFTLNGAGVNAGTVEAVNALNINGSSYDNSNGTTKAGNGAGGAGNMTISLSGDLRNAGGTLAATNDLAISANNVINTATSGSSSTSTSTTVVNGALVTSTNIGTETRYHTFNNINLGDGGTIQTAYEAMPATLGDLLSVVGDKSLSPAVVSSGTVTFAYESFTTIDSNTNETTAAGWVIVPPGTTPTGPTMTFALPTVTETTTVTGAMGGASSVIAAGHNLNLTANSLNNQGGTVSAGNDATLNIQALSNGGPTFTSTVTDSVDASSLNAFLSALQTMQQSGGVSVLNSGGVNAPMGWFNDLILATSGNLPTTGAPNDATTFVFNAPGTASIPSVSSTISVQGQSGQIVAGHNLNLSGGNLTNGGSLVAGNDVHITASSFTNQGTNTGTMTTTAGCASGFSGCTAGATTNPNSQSYSYQQINATVAAGNDLVIAANTVNNTYGDLVARRNVVIGGAGTSAIDGSTDPAALTQAGSVTNTSGSISAGYNVDINAATLTNTIAAPVQVHQNYGSGTPFTGCTSNCEAYVDVQSANPATITANHDVNLSAGNFSNTGSLITGLNNVTINASGSASTGNQYESAYWSSGFTHYGKPYATWGCANNPSLCASLYGGAYDGGASQDPAGLPSSVGLPDFVPATIQAGNTLSIHSPTLTNSGNVVGQTVSLSGSQLVNGLTNPNVYTPPPAVSGQVITLGPPSIPSGATTTVNRAGLVTTLSGSPTSVTGAAGLPSNAPIGVTTVGKPSAPAVTAATTPSGSTVKTVDGQSVSVSYLSSNPAAQVMGDLTPASLLAALPANLQPGNVPFYYDPYTEDRQVEQAALQASGKSSFYSTTSATDSTSQSSIAYQDKAALYGAALEYAKQNNIALGTQLSDAQLALVNAPMLWYVEETVPEPGCTATGNGACPTVQALVPEVLLPQNFAVVNADGEITGTNVTLNYANSILNTGSVSAQNLTVNTGTLTNEQRSTNIGTIYQDVSGGVEKTTGTVVQQGGFMSAMNYDLQVQSLNQIGGTLQKVNADGSVDAAGTQAMLAGLKSQLGNQFTQSTVSNQLDTSLIADGGMGPLIAFQMVMLVAISVVTAGAGTGAAIAGFTAGTAEAAAANAAFAALVSSMAGQVMNGQFDLKSIAESVAIATITAGITNGVTYNSNTGSFDFSLTQNVNALPSGVSTLGQLAGVSPGVGTTVPQAGSSLAANLPQQALAIGAEATVQAGVQTAIGGGSFLTNLRNSAISDAAAAGAFDIGEAQGSLNDAEYIAAHALLGCAASAANGTGCAGGAIGAAASAALTPFAADAITGGNPKVTPDQAAAIAAFATFAGGAAAGLAGQNAAAGALAAQNEAINNCLGHPESCAQLAKNALSYLRGPDLINFQLDYYVGSVWGTFTRDGNFFVGGGLNMALPNTVNAGFGVSAGWLNTLTVAPGQTNNFAGGYAGGVSGAYDLVGGGIMYSPGNGSATVVGVGAGVNLGKTTNIGTVGGGYSVDLGKTGIKW</sequence>
<name>A0ABU9QMN0_9BURK</name>
<protein>
    <submittedName>
        <fullName evidence="2">Filamentous hemagglutinin</fullName>
    </submittedName>
</protein>
<dbReference type="Proteomes" id="UP001494588">
    <property type="component" value="Unassembled WGS sequence"/>
</dbReference>
<dbReference type="InterPro" id="IPR010069">
    <property type="entry name" value="CdiA_FHA1_rpt"/>
</dbReference>
<dbReference type="EMBL" id="JAZHGC010000039">
    <property type="protein sequence ID" value="MEM5290703.1"/>
    <property type="molecule type" value="Genomic_DNA"/>
</dbReference>
<dbReference type="InterPro" id="IPR008638">
    <property type="entry name" value="FhaB/CdiA-like_TPS"/>
</dbReference>
<dbReference type="SMART" id="SM00912">
    <property type="entry name" value="Haemagg_act"/>
    <property type="match status" value="1"/>
</dbReference>
<reference evidence="2 3" key="1">
    <citation type="submission" date="2024-01" db="EMBL/GenBank/DDBJ databases">
        <title>The diversity of rhizobia nodulating Mimosa spp. in eleven states of Brazil covering several biomes is determined by host plant, location, and edaphic factors.</title>
        <authorList>
            <person name="Rouws L."/>
            <person name="Barauna A."/>
            <person name="Beukes C."/>
            <person name="De Faria S.M."/>
            <person name="Gross E."/>
            <person name="Dos Reis Junior F.B."/>
            <person name="Simon M."/>
            <person name="Maluk M."/>
            <person name="Odee D.W."/>
            <person name="Kenicer G."/>
            <person name="Young J.P.W."/>
            <person name="Reis V.M."/>
            <person name="Zilli J."/>
            <person name="James E.K."/>
        </authorList>
    </citation>
    <scope>NUCLEOTIDE SEQUENCE [LARGE SCALE GENOMIC DNA]</scope>
    <source>
        <strain evidence="2 3">JPY77</strain>
    </source>
</reference>
<evidence type="ECO:0000313" key="2">
    <source>
        <dbReference type="EMBL" id="MEM5290703.1"/>
    </source>
</evidence>